<keyword evidence="1" id="KW-0732">Signal</keyword>
<protein>
    <recommendedName>
        <fullName evidence="4">Lipoprotein</fullName>
    </recommendedName>
</protein>
<evidence type="ECO:0000313" key="2">
    <source>
        <dbReference type="EMBL" id="MFG6443104.1"/>
    </source>
</evidence>
<accession>A0ABW7FP38</accession>
<sequence>MQMLMMIVRFRRLAMILLTACATATSAAPITKVGVMSAAGRDVQVVVRAPTTGTRLDQNARDRLQVGDAIERIVLKAVADSVRRHGYGEALPLALPAKGSVPWQRDGDAVLVTQTLFDAAKKAGLSHLLLIQPARGEANLKLYRSSSGAGQLEGLGFYVDTMLEVVREDNNQPAAGFLAPYVYVDMLLVDVATLDLQTVYRARASVAVADPGRQGNDPWQALSTERKVDALRYLIEEETERAVQQWKAAPAR</sequence>
<reference evidence="2 3" key="1">
    <citation type="submission" date="2024-08" db="EMBL/GenBank/DDBJ databases">
        <authorList>
            <person name="Lu H."/>
        </authorList>
    </citation>
    <scope>NUCLEOTIDE SEQUENCE [LARGE SCALE GENOMIC DNA]</scope>
    <source>
        <strain evidence="2 3">LKC17W</strain>
    </source>
</reference>
<feature type="signal peptide" evidence="1">
    <location>
        <begin position="1"/>
        <end position="27"/>
    </location>
</feature>
<gene>
    <name evidence="2" type="ORF">ACG0Z3_20635</name>
</gene>
<evidence type="ECO:0000313" key="3">
    <source>
        <dbReference type="Proteomes" id="UP001606301"/>
    </source>
</evidence>
<organism evidence="2 3">
    <name type="scientific">Pelomonas margarita</name>
    <dbReference type="NCBI Taxonomy" id="3299031"/>
    <lineage>
        <taxon>Bacteria</taxon>
        <taxon>Pseudomonadati</taxon>
        <taxon>Pseudomonadota</taxon>
        <taxon>Betaproteobacteria</taxon>
        <taxon>Burkholderiales</taxon>
        <taxon>Sphaerotilaceae</taxon>
        <taxon>Roseateles</taxon>
    </lineage>
</organism>
<dbReference type="Proteomes" id="UP001606301">
    <property type="component" value="Unassembled WGS sequence"/>
</dbReference>
<keyword evidence="3" id="KW-1185">Reference proteome</keyword>
<name>A0ABW7FP38_9BURK</name>
<evidence type="ECO:0008006" key="4">
    <source>
        <dbReference type="Google" id="ProtNLM"/>
    </source>
</evidence>
<evidence type="ECO:0000256" key="1">
    <source>
        <dbReference type="SAM" id="SignalP"/>
    </source>
</evidence>
<feature type="chain" id="PRO_5046598710" description="Lipoprotein" evidence="1">
    <location>
        <begin position="28"/>
        <end position="252"/>
    </location>
</feature>
<proteinExistence type="predicted"/>
<dbReference type="EMBL" id="JBIGHW010000016">
    <property type="protein sequence ID" value="MFG6443104.1"/>
    <property type="molecule type" value="Genomic_DNA"/>
</dbReference>
<comment type="caution">
    <text evidence="2">The sequence shown here is derived from an EMBL/GenBank/DDBJ whole genome shotgun (WGS) entry which is preliminary data.</text>
</comment>